<dbReference type="PANTHER" id="PTHR47855:SF5">
    <property type="match status" value="1"/>
</dbReference>
<name>A0A371HSD1_MUCPR</name>
<dbReference type="AlphaFoldDB" id="A0A371HSD1"/>
<feature type="non-terminal residue" evidence="1">
    <location>
        <position position="1"/>
    </location>
</feature>
<organism evidence="1 2">
    <name type="scientific">Mucuna pruriens</name>
    <name type="common">Velvet bean</name>
    <name type="synonym">Dolichos pruriens</name>
    <dbReference type="NCBI Taxonomy" id="157652"/>
    <lineage>
        <taxon>Eukaryota</taxon>
        <taxon>Viridiplantae</taxon>
        <taxon>Streptophyta</taxon>
        <taxon>Embryophyta</taxon>
        <taxon>Tracheophyta</taxon>
        <taxon>Spermatophyta</taxon>
        <taxon>Magnoliopsida</taxon>
        <taxon>eudicotyledons</taxon>
        <taxon>Gunneridae</taxon>
        <taxon>Pentapetalae</taxon>
        <taxon>rosids</taxon>
        <taxon>fabids</taxon>
        <taxon>Fabales</taxon>
        <taxon>Fabaceae</taxon>
        <taxon>Papilionoideae</taxon>
        <taxon>50 kb inversion clade</taxon>
        <taxon>NPAAA clade</taxon>
        <taxon>indigoferoid/millettioid clade</taxon>
        <taxon>Phaseoleae</taxon>
        <taxon>Mucuna</taxon>
    </lineage>
</organism>
<dbReference type="OrthoDB" id="602011at2759"/>
<dbReference type="InterPro" id="IPR052153">
    <property type="entry name" value="DVL/RTFL_small_peptides"/>
</dbReference>
<protein>
    <submittedName>
        <fullName evidence="1">Uncharacterized protein</fullName>
    </submittedName>
</protein>
<comment type="caution">
    <text evidence="1">The sequence shown here is derived from an EMBL/GenBank/DDBJ whole genome shotgun (WGS) entry which is preliminary data.</text>
</comment>
<dbReference type="Proteomes" id="UP000257109">
    <property type="component" value="Unassembled WGS sequence"/>
</dbReference>
<evidence type="ECO:0000313" key="1">
    <source>
        <dbReference type="EMBL" id="RDY05700.1"/>
    </source>
</evidence>
<keyword evidence="2" id="KW-1185">Reference proteome</keyword>
<reference evidence="1" key="1">
    <citation type="submission" date="2018-05" db="EMBL/GenBank/DDBJ databases">
        <title>Draft genome of Mucuna pruriens seed.</title>
        <authorList>
            <person name="Nnadi N.E."/>
            <person name="Vos R."/>
            <person name="Hasami M.H."/>
            <person name="Devisetty U.K."/>
            <person name="Aguiy J.C."/>
        </authorList>
    </citation>
    <scope>NUCLEOTIDE SEQUENCE [LARGE SCALE GENOMIC DNA]</scope>
    <source>
        <strain evidence="1">JCA_2017</strain>
    </source>
</reference>
<proteinExistence type="predicted"/>
<sequence>MLEKEEISPSFIHAEKMKIETETIRVSKRRLMGKGMGALLKEGRGRFYILRRSRASYQFALNTCSDYITQKEEYGVMGLSHLIQTRTIKLSSTIKEKTT</sequence>
<evidence type="ECO:0000313" key="2">
    <source>
        <dbReference type="Proteomes" id="UP000257109"/>
    </source>
</evidence>
<dbReference type="PANTHER" id="PTHR47855">
    <property type="entry name" value="OS01G0525701 PROTEIN"/>
    <property type="match status" value="1"/>
</dbReference>
<gene>
    <name evidence="1" type="ORF">CR513_10433</name>
</gene>
<accession>A0A371HSD1</accession>
<dbReference type="EMBL" id="QJKJ01001830">
    <property type="protein sequence ID" value="RDY05700.1"/>
    <property type="molecule type" value="Genomic_DNA"/>
</dbReference>